<name>A0A0F5JGF2_9BACT</name>
<gene>
    <name evidence="2" type="ORF">HMPREF1535_01501</name>
</gene>
<dbReference type="AlphaFoldDB" id="A0A0F5JGF2"/>
<dbReference type="InterPro" id="IPR000421">
    <property type="entry name" value="FA58C"/>
</dbReference>
<dbReference type="Pfam" id="PF08522">
    <property type="entry name" value="BT_3987-like_N"/>
    <property type="match status" value="2"/>
</dbReference>
<sequence length="469" mass="53375">MKFKYNIFLMALSVFSLWFVSCDEYRDADELDDQLYLQKSGLLEAKVFNWGTFTYELPVIKSGKGNHSATVRLSVDESILAAYNETNGTDYKLMPDNCYSLKEGSLSFTEDDYRKFFLIDFDPASLTDLGNDGLQYVLPCLLVTDNADIRIAEEDKAQILIKPSVYQPYIGFETPGIYRTGSEFSIKTDDDDVLVIYPKVQVNYYNDWDISYDVEVNSAALDEYNGSLSAGARKYKLLPEGAYTIDRSTCILNKNRDYEYLKITLEEKAFKVDENNYAFGYYALPLKIASVSKYGIDPEADVTIYPISIQPPVMEKTGWTIEECNSIITDEVENASSMDIPDNLLDNNNNTYWCTRAIKPIEFPYFVTINLQENCSLYRLGFQLPEDESLGNIKSGYFEVSTDGENWTKIVDWSRKSNLEDRSMELDFSMQQANYIRFVITDAFEYADPALGKASGAVCQVAEINGWGI</sequence>
<dbReference type="Pfam" id="PF00754">
    <property type="entry name" value="F5_F8_type_C"/>
    <property type="match status" value="1"/>
</dbReference>
<dbReference type="Gene3D" id="2.60.120.260">
    <property type="entry name" value="Galactose-binding domain-like"/>
    <property type="match status" value="1"/>
</dbReference>
<protein>
    <recommendedName>
        <fullName evidence="1">F5/8 type C domain-containing protein</fullName>
    </recommendedName>
</protein>
<dbReference type="PROSITE" id="PS50022">
    <property type="entry name" value="FA58C_3"/>
    <property type="match status" value="1"/>
</dbReference>
<evidence type="ECO:0000259" key="1">
    <source>
        <dbReference type="PROSITE" id="PS50022"/>
    </source>
</evidence>
<dbReference type="RefSeq" id="WP_046145724.1">
    <property type="nucleotide sequence ID" value="NZ_KQ033912.1"/>
</dbReference>
<dbReference type="STRING" id="927665.HMPREF1535_01501"/>
<dbReference type="InterPro" id="IPR013728">
    <property type="entry name" value="BT_3987-like_N"/>
</dbReference>
<comment type="caution">
    <text evidence="2">The sequence shown here is derived from an EMBL/GenBank/DDBJ whole genome shotgun (WGS) entry which is preliminary data.</text>
</comment>
<dbReference type="SUPFAM" id="SSF49785">
    <property type="entry name" value="Galactose-binding domain-like"/>
    <property type="match status" value="1"/>
</dbReference>
<dbReference type="Proteomes" id="UP000033047">
    <property type="component" value="Unassembled WGS sequence"/>
</dbReference>
<organism evidence="2 3">
    <name type="scientific">Parabacteroides goldsteinii DSM 19448 = WAL 12034</name>
    <dbReference type="NCBI Taxonomy" id="927665"/>
    <lineage>
        <taxon>Bacteria</taxon>
        <taxon>Pseudomonadati</taxon>
        <taxon>Bacteroidota</taxon>
        <taxon>Bacteroidia</taxon>
        <taxon>Bacteroidales</taxon>
        <taxon>Tannerellaceae</taxon>
        <taxon>Parabacteroides</taxon>
    </lineage>
</organism>
<reference evidence="2 3" key="1">
    <citation type="submission" date="2013-04" db="EMBL/GenBank/DDBJ databases">
        <title>The Genome Sequence of Parabacteroides goldsteinii DSM 19448.</title>
        <authorList>
            <consortium name="The Broad Institute Genomics Platform"/>
            <person name="Earl A."/>
            <person name="Ward D."/>
            <person name="Feldgarden M."/>
            <person name="Gevers D."/>
            <person name="Martens E."/>
            <person name="Sakamoto M."/>
            <person name="Benno Y."/>
            <person name="Song Y."/>
            <person name="Liu C."/>
            <person name="Lee J."/>
            <person name="Bolanos M."/>
            <person name="Vaisanen M.L."/>
            <person name="Finegold S.M."/>
            <person name="Walker B."/>
            <person name="Young S."/>
            <person name="Zeng Q."/>
            <person name="Gargeya S."/>
            <person name="Fitzgerald M."/>
            <person name="Haas B."/>
            <person name="Abouelleil A."/>
            <person name="Allen A.W."/>
            <person name="Alvarado L."/>
            <person name="Arachchi H.M."/>
            <person name="Berlin A.M."/>
            <person name="Chapman S.B."/>
            <person name="Gainer-Dewar J."/>
            <person name="Goldberg J."/>
            <person name="Griggs A."/>
            <person name="Gujja S."/>
            <person name="Hansen M."/>
            <person name="Howarth C."/>
            <person name="Imamovic A."/>
            <person name="Ireland A."/>
            <person name="Larimer J."/>
            <person name="McCowan C."/>
            <person name="Murphy C."/>
            <person name="Pearson M."/>
            <person name="Poon T.W."/>
            <person name="Priest M."/>
            <person name="Roberts A."/>
            <person name="Saif S."/>
            <person name="Shea T."/>
            <person name="Sisk P."/>
            <person name="Sykes S."/>
            <person name="Wortman J."/>
            <person name="Nusbaum C."/>
            <person name="Birren B."/>
        </authorList>
    </citation>
    <scope>NUCLEOTIDE SEQUENCE [LARGE SCALE GENOMIC DNA]</scope>
    <source>
        <strain evidence="2 3">DSM 19448</strain>
    </source>
</reference>
<evidence type="ECO:0000313" key="2">
    <source>
        <dbReference type="EMBL" id="KKB56849.1"/>
    </source>
</evidence>
<dbReference type="PROSITE" id="PS51257">
    <property type="entry name" value="PROKAR_LIPOPROTEIN"/>
    <property type="match status" value="1"/>
</dbReference>
<dbReference type="InterPro" id="IPR008979">
    <property type="entry name" value="Galactose-bd-like_sf"/>
</dbReference>
<dbReference type="HOGENOM" id="CLU_045938_0_0_10"/>
<dbReference type="EMBL" id="AQHV01000010">
    <property type="protein sequence ID" value="KKB56849.1"/>
    <property type="molecule type" value="Genomic_DNA"/>
</dbReference>
<dbReference type="GeneID" id="69982756"/>
<dbReference type="PATRIC" id="fig|927665.4.peg.1534"/>
<evidence type="ECO:0000313" key="3">
    <source>
        <dbReference type="Proteomes" id="UP000033047"/>
    </source>
</evidence>
<accession>A0A0F5JGF2</accession>
<feature type="domain" description="F5/8 type C" evidence="1">
    <location>
        <begin position="309"/>
        <end position="457"/>
    </location>
</feature>
<dbReference type="Gene3D" id="2.60.40.1740">
    <property type="entry name" value="hypothetical protein (bacova_03559)"/>
    <property type="match status" value="2"/>
</dbReference>
<proteinExistence type="predicted"/>